<feature type="compositionally biased region" description="Gly residues" evidence="11">
    <location>
        <begin position="187"/>
        <end position="200"/>
    </location>
</feature>
<dbReference type="KEGG" id="strr:EKD16_01135"/>
<sequence length="200" mass="19961">MPESPECSEVPGPGETGAGSAAPAGAPDLVDPDDDLHVARRRRGLRGVPWAVLAAVSAGGAVGGAARRTVELLLPHEPSGFPWSTAVANVSGCLFTGVLMTVLVRARPDSRLLRPFVGVGILGGYTTFSAYAGDVQARLAGGEPAASLGYAGATLLCGLAAVWAGVALTEPLVKPGASAEGPRDRGLGGTDGGGSEQVRP</sequence>
<evidence type="ECO:0000256" key="1">
    <source>
        <dbReference type="ARBA" id="ARBA00004651"/>
    </source>
</evidence>
<evidence type="ECO:0000256" key="6">
    <source>
        <dbReference type="ARBA" id="ARBA00023303"/>
    </source>
</evidence>
<keyword evidence="4 10" id="KW-1133">Transmembrane helix</keyword>
<feature type="region of interest" description="Disordered" evidence="11">
    <location>
        <begin position="174"/>
        <end position="200"/>
    </location>
</feature>
<dbReference type="AlphaFoldDB" id="A0A4P6Q048"/>
<keyword evidence="5 10" id="KW-0472">Membrane</keyword>
<dbReference type="HAMAP" id="MF_00454">
    <property type="entry name" value="FluC"/>
    <property type="match status" value="1"/>
</dbReference>
<feature type="binding site" evidence="10">
    <location>
        <position position="126"/>
    </location>
    <ligand>
        <name>Na(+)</name>
        <dbReference type="ChEBI" id="CHEBI:29101"/>
        <note>structural</note>
    </ligand>
</feature>
<evidence type="ECO:0000256" key="2">
    <source>
        <dbReference type="ARBA" id="ARBA00022475"/>
    </source>
</evidence>
<feature type="region of interest" description="Disordered" evidence="11">
    <location>
        <begin position="1"/>
        <end position="34"/>
    </location>
</feature>
<dbReference type="PANTHER" id="PTHR28259">
    <property type="entry name" value="FLUORIDE EXPORT PROTEIN 1-RELATED"/>
    <property type="match status" value="1"/>
</dbReference>
<evidence type="ECO:0000256" key="4">
    <source>
        <dbReference type="ARBA" id="ARBA00022989"/>
    </source>
</evidence>
<name>A0A4P6Q048_9ACTN</name>
<evidence type="ECO:0000313" key="12">
    <source>
        <dbReference type="EMBL" id="QBI52044.1"/>
    </source>
</evidence>
<dbReference type="Proteomes" id="UP000292235">
    <property type="component" value="Chromosome"/>
</dbReference>
<evidence type="ECO:0000256" key="7">
    <source>
        <dbReference type="ARBA" id="ARBA00035120"/>
    </source>
</evidence>
<evidence type="ECO:0000256" key="11">
    <source>
        <dbReference type="SAM" id="MobiDB-lite"/>
    </source>
</evidence>
<keyword evidence="13" id="KW-1185">Reference proteome</keyword>
<dbReference type="EMBL" id="CP036455">
    <property type="protein sequence ID" value="QBI52044.1"/>
    <property type="molecule type" value="Genomic_DNA"/>
</dbReference>
<feature type="transmembrane region" description="Helical" evidence="10">
    <location>
        <begin position="145"/>
        <end position="168"/>
    </location>
</feature>
<feature type="transmembrane region" description="Helical" evidence="10">
    <location>
        <begin position="86"/>
        <end position="104"/>
    </location>
</feature>
<feature type="binding site" evidence="10">
    <location>
        <position position="123"/>
    </location>
    <ligand>
        <name>Na(+)</name>
        <dbReference type="ChEBI" id="CHEBI:29101"/>
        <note>structural</note>
    </ligand>
</feature>
<keyword evidence="10" id="KW-0479">Metal-binding</keyword>
<feature type="transmembrane region" description="Helical" evidence="10">
    <location>
        <begin position="116"/>
        <end position="133"/>
    </location>
</feature>
<organism evidence="12 13">
    <name type="scientific">Streptomonospora litoralis</name>
    <dbReference type="NCBI Taxonomy" id="2498135"/>
    <lineage>
        <taxon>Bacteria</taxon>
        <taxon>Bacillati</taxon>
        <taxon>Actinomycetota</taxon>
        <taxon>Actinomycetes</taxon>
        <taxon>Streptosporangiales</taxon>
        <taxon>Nocardiopsidaceae</taxon>
        <taxon>Streptomonospora</taxon>
    </lineage>
</organism>
<comment type="activity regulation">
    <text evidence="10">Na(+) is not transported, but it plays an essential structural role and its presence is essential for fluoride channel function.</text>
</comment>
<comment type="similarity">
    <text evidence="7 10">Belongs to the fluoride channel Fluc/FEX (TC 1.A.43) family.</text>
</comment>
<comment type="catalytic activity">
    <reaction evidence="8">
        <text>fluoride(in) = fluoride(out)</text>
        <dbReference type="Rhea" id="RHEA:76159"/>
        <dbReference type="ChEBI" id="CHEBI:17051"/>
    </reaction>
    <physiologicalReaction direction="left-to-right" evidence="8">
        <dbReference type="Rhea" id="RHEA:76160"/>
    </physiologicalReaction>
</comment>
<dbReference type="RefSeq" id="WP_131096657.1">
    <property type="nucleotide sequence ID" value="NZ_CP036455.1"/>
</dbReference>
<evidence type="ECO:0000256" key="8">
    <source>
        <dbReference type="ARBA" id="ARBA00035585"/>
    </source>
</evidence>
<keyword evidence="2 10" id="KW-1003">Cell membrane</keyword>
<dbReference type="InterPro" id="IPR003691">
    <property type="entry name" value="FluC"/>
</dbReference>
<gene>
    <name evidence="10" type="primary">fluC</name>
    <name evidence="10" type="synonym">crcB</name>
    <name evidence="12" type="ORF">EKD16_01135</name>
</gene>
<keyword evidence="3 10" id="KW-0812">Transmembrane</keyword>
<dbReference type="PANTHER" id="PTHR28259:SF1">
    <property type="entry name" value="FLUORIDE EXPORT PROTEIN 1-RELATED"/>
    <property type="match status" value="1"/>
</dbReference>
<reference evidence="12 13" key="1">
    <citation type="submission" date="2019-02" db="EMBL/GenBank/DDBJ databases">
        <authorList>
            <person name="Khodamoradi S."/>
            <person name="Hahnke R.L."/>
            <person name="Kaempfer P."/>
            <person name="Schumann P."/>
            <person name="Rohde M."/>
            <person name="Steinert M."/>
            <person name="Luzhetskyy A."/>
            <person name="Wink J."/>
            <person name="Ruckert C."/>
        </authorList>
    </citation>
    <scope>NUCLEOTIDE SEQUENCE [LARGE SCALE GENOMIC DNA]</scope>
    <source>
        <strain evidence="12 13">M2</strain>
    </source>
</reference>
<comment type="subcellular location">
    <subcellularLocation>
        <location evidence="1 10">Cell membrane</location>
        <topology evidence="1 10">Multi-pass membrane protein</topology>
    </subcellularLocation>
</comment>
<dbReference type="GO" id="GO:0140114">
    <property type="term" value="P:cellular detoxification of fluoride"/>
    <property type="evidence" value="ECO:0007669"/>
    <property type="project" value="UniProtKB-UniRule"/>
</dbReference>
<keyword evidence="10" id="KW-0406">Ion transport</keyword>
<dbReference type="GO" id="GO:0062054">
    <property type="term" value="F:fluoride channel activity"/>
    <property type="evidence" value="ECO:0007669"/>
    <property type="project" value="UniProtKB-UniRule"/>
</dbReference>
<proteinExistence type="inferred from homology"/>
<dbReference type="GO" id="GO:0005886">
    <property type="term" value="C:plasma membrane"/>
    <property type="evidence" value="ECO:0007669"/>
    <property type="project" value="UniProtKB-SubCell"/>
</dbReference>
<evidence type="ECO:0000256" key="10">
    <source>
        <dbReference type="HAMAP-Rule" id="MF_00454"/>
    </source>
</evidence>
<keyword evidence="10" id="KW-0915">Sodium</keyword>
<comment type="function">
    <text evidence="9 10">Fluoride-specific ion channel. Important for reducing fluoride concentration in the cell, thus reducing its toxicity.</text>
</comment>
<evidence type="ECO:0000256" key="5">
    <source>
        <dbReference type="ARBA" id="ARBA00023136"/>
    </source>
</evidence>
<keyword evidence="10" id="KW-0813">Transport</keyword>
<feature type="transmembrane region" description="Helical" evidence="10">
    <location>
        <begin position="47"/>
        <end position="66"/>
    </location>
</feature>
<evidence type="ECO:0000256" key="3">
    <source>
        <dbReference type="ARBA" id="ARBA00022692"/>
    </source>
</evidence>
<evidence type="ECO:0000256" key="9">
    <source>
        <dbReference type="ARBA" id="ARBA00049940"/>
    </source>
</evidence>
<evidence type="ECO:0000313" key="13">
    <source>
        <dbReference type="Proteomes" id="UP000292235"/>
    </source>
</evidence>
<dbReference type="Pfam" id="PF02537">
    <property type="entry name" value="CRCB"/>
    <property type="match status" value="1"/>
</dbReference>
<feature type="compositionally biased region" description="Low complexity" evidence="11">
    <location>
        <begin position="18"/>
        <end position="29"/>
    </location>
</feature>
<protein>
    <recommendedName>
        <fullName evidence="10">Fluoride-specific ion channel FluC</fullName>
    </recommendedName>
</protein>
<dbReference type="GO" id="GO:0046872">
    <property type="term" value="F:metal ion binding"/>
    <property type="evidence" value="ECO:0007669"/>
    <property type="project" value="UniProtKB-KW"/>
</dbReference>
<keyword evidence="6 10" id="KW-0407">Ion channel</keyword>
<accession>A0A4P6Q048</accession>
<dbReference type="OrthoDB" id="4408652at2"/>